<dbReference type="Proteomes" id="UP000077248">
    <property type="component" value="Unassembled WGS sequence"/>
</dbReference>
<dbReference type="GeneID" id="29121924"/>
<sequence length="259" mass="29663">MMDLRYEDDFQRLRTSFLVEAAEYGRVGVTRFVLDFQAVERPWLFSRKIKRPSYLSSNERELALLNTPSWEIFNVVMEKRREHCVSRTFGIKEYTGFLAYSARHGWVDMTERYLALGARVDGLGLSSEYRQRPLLGACRNGHKDVVQVLLEHGASACKPALETAVQNGHFEVVSLLLEYNAEQGNALTEAVCKGYRSIVRRLIGRGSYDKEFLQGLLDRAVEIEDQAMLEDLLEYSRGARVGRVEFGKEVKKEIVKNKA</sequence>
<dbReference type="InterPro" id="IPR002110">
    <property type="entry name" value="Ankyrin_rpt"/>
</dbReference>
<dbReference type="SUPFAM" id="SSF48403">
    <property type="entry name" value="Ankyrin repeat"/>
    <property type="match status" value="1"/>
</dbReference>
<dbReference type="PROSITE" id="PS50297">
    <property type="entry name" value="ANK_REP_REGION"/>
    <property type="match status" value="1"/>
</dbReference>
<dbReference type="Gene3D" id="1.25.40.20">
    <property type="entry name" value="Ankyrin repeat-containing domain"/>
    <property type="match status" value="1"/>
</dbReference>
<evidence type="ECO:0000313" key="5">
    <source>
        <dbReference type="Proteomes" id="UP000077248"/>
    </source>
</evidence>
<name>A0A177DKT2_ALTAL</name>
<feature type="repeat" description="ANK" evidence="3">
    <location>
        <begin position="129"/>
        <end position="155"/>
    </location>
</feature>
<dbReference type="Pfam" id="PF13637">
    <property type="entry name" value="Ank_4"/>
    <property type="match status" value="1"/>
</dbReference>
<dbReference type="EMBL" id="KV441480">
    <property type="protein sequence ID" value="OAG19791.1"/>
    <property type="molecule type" value="Genomic_DNA"/>
</dbReference>
<keyword evidence="2 3" id="KW-0040">ANK repeat</keyword>
<dbReference type="KEGG" id="aalt:CC77DRAFT_990782"/>
<accession>A0A177DKT2</accession>
<gene>
    <name evidence="4" type="ORF">CC77DRAFT_990782</name>
</gene>
<dbReference type="RefSeq" id="XP_018385212.1">
    <property type="nucleotide sequence ID" value="XM_018536330.1"/>
</dbReference>
<keyword evidence="5" id="KW-1185">Reference proteome</keyword>
<dbReference type="PANTHER" id="PTHR24173:SF74">
    <property type="entry name" value="ANKYRIN REPEAT DOMAIN-CONTAINING PROTEIN 16"/>
    <property type="match status" value="1"/>
</dbReference>
<dbReference type="InterPro" id="IPR036770">
    <property type="entry name" value="Ankyrin_rpt-contain_sf"/>
</dbReference>
<dbReference type="SMART" id="SM00248">
    <property type="entry name" value="ANK"/>
    <property type="match status" value="2"/>
</dbReference>
<dbReference type="VEuPathDB" id="FungiDB:CC77DRAFT_990782"/>
<evidence type="ECO:0000256" key="2">
    <source>
        <dbReference type="ARBA" id="ARBA00023043"/>
    </source>
</evidence>
<organism evidence="4 5">
    <name type="scientific">Alternaria alternata</name>
    <name type="common">Alternaria rot fungus</name>
    <name type="synonym">Torula alternata</name>
    <dbReference type="NCBI Taxonomy" id="5599"/>
    <lineage>
        <taxon>Eukaryota</taxon>
        <taxon>Fungi</taxon>
        <taxon>Dikarya</taxon>
        <taxon>Ascomycota</taxon>
        <taxon>Pezizomycotina</taxon>
        <taxon>Dothideomycetes</taxon>
        <taxon>Pleosporomycetidae</taxon>
        <taxon>Pleosporales</taxon>
        <taxon>Pleosporineae</taxon>
        <taxon>Pleosporaceae</taxon>
        <taxon>Alternaria</taxon>
        <taxon>Alternaria sect. Alternaria</taxon>
        <taxon>Alternaria alternata complex</taxon>
    </lineage>
</organism>
<evidence type="ECO:0000256" key="1">
    <source>
        <dbReference type="ARBA" id="ARBA00022737"/>
    </source>
</evidence>
<dbReference type="AlphaFoldDB" id="A0A177DKT2"/>
<dbReference type="PROSITE" id="PS50088">
    <property type="entry name" value="ANK_REPEAT"/>
    <property type="match status" value="1"/>
</dbReference>
<protein>
    <submittedName>
        <fullName evidence="4">Ankyrin</fullName>
    </submittedName>
</protein>
<evidence type="ECO:0000313" key="4">
    <source>
        <dbReference type="EMBL" id="OAG19791.1"/>
    </source>
</evidence>
<reference evidence="4 5" key="1">
    <citation type="submission" date="2016-05" db="EMBL/GenBank/DDBJ databases">
        <title>Comparative analysis of secretome profiles of manganese(II)-oxidizing ascomycete fungi.</title>
        <authorList>
            <consortium name="DOE Joint Genome Institute"/>
            <person name="Zeiner C.A."/>
            <person name="Purvine S.O."/>
            <person name="Zink E.M."/>
            <person name="Wu S."/>
            <person name="Pasa-Tolic L."/>
            <person name="Chaput D.L."/>
            <person name="Haridas S."/>
            <person name="Grigoriev I.V."/>
            <person name="Santelli C.M."/>
            <person name="Hansel C.M."/>
        </authorList>
    </citation>
    <scope>NUCLEOTIDE SEQUENCE [LARGE SCALE GENOMIC DNA]</scope>
    <source>
        <strain evidence="4 5">SRC1lrK2f</strain>
    </source>
</reference>
<dbReference type="PANTHER" id="PTHR24173">
    <property type="entry name" value="ANKYRIN REPEAT CONTAINING"/>
    <property type="match status" value="1"/>
</dbReference>
<evidence type="ECO:0000256" key="3">
    <source>
        <dbReference type="PROSITE-ProRule" id="PRU00023"/>
    </source>
</evidence>
<keyword evidence="1" id="KW-0677">Repeat</keyword>
<proteinExistence type="predicted"/>